<sequence>MKYGFKQLQSDKRAIINQGSEFNEHVFIFFAKEIPVFGKGNFTTLKNIDLTFDLTKR</sequence>
<evidence type="ECO:0000313" key="1">
    <source>
        <dbReference type="EMBL" id="TDQ10277.1"/>
    </source>
</evidence>
<dbReference type="AlphaFoldDB" id="A0A4V6PW19"/>
<name>A0A4V6PW19_9SPHI</name>
<keyword evidence="2" id="KW-1185">Reference proteome</keyword>
<dbReference type="EMBL" id="SNYC01000004">
    <property type="protein sequence ID" value="TDQ10277.1"/>
    <property type="molecule type" value="Genomic_DNA"/>
</dbReference>
<gene>
    <name evidence="1" type="ORF">ATK78_2443</name>
</gene>
<organism evidence="1 2">
    <name type="scientific">Pedobacter metabolipauper</name>
    <dbReference type="NCBI Taxonomy" id="425513"/>
    <lineage>
        <taxon>Bacteria</taxon>
        <taxon>Pseudomonadati</taxon>
        <taxon>Bacteroidota</taxon>
        <taxon>Sphingobacteriia</taxon>
        <taxon>Sphingobacteriales</taxon>
        <taxon>Sphingobacteriaceae</taxon>
        <taxon>Pedobacter</taxon>
    </lineage>
</organism>
<protein>
    <submittedName>
        <fullName evidence="1">Uncharacterized protein</fullName>
    </submittedName>
</protein>
<dbReference type="Proteomes" id="UP000295620">
    <property type="component" value="Unassembled WGS sequence"/>
</dbReference>
<accession>A0A4V6PW19</accession>
<comment type="caution">
    <text evidence="1">The sequence shown here is derived from an EMBL/GenBank/DDBJ whole genome shotgun (WGS) entry which is preliminary data.</text>
</comment>
<proteinExistence type="predicted"/>
<reference evidence="1 2" key="1">
    <citation type="submission" date="2019-03" db="EMBL/GenBank/DDBJ databases">
        <title>Genomic Encyclopedia of Archaeal and Bacterial Type Strains, Phase II (KMG-II): from individual species to whole genera.</title>
        <authorList>
            <person name="Goeker M."/>
        </authorList>
    </citation>
    <scope>NUCLEOTIDE SEQUENCE [LARGE SCALE GENOMIC DNA]</scope>
    <source>
        <strain evidence="1 2">DSM 19035</strain>
    </source>
</reference>
<evidence type="ECO:0000313" key="2">
    <source>
        <dbReference type="Proteomes" id="UP000295620"/>
    </source>
</evidence>